<organism evidence="1">
    <name type="scientific">Woronichinia naegeliana WA131</name>
    <dbReference type="NCBI Taxonomy" id="2824559"/>
    <lineage>
        <taxon>Bacteria</taxon>
        <taxon>Bacillati</taxon>
        <taxon>Cyanobacteriota</taxon>
        <taxon>Cyanophyceae</taxon>
        <taxon>Synechococcales</taxon>
        <taxon>Coelosphaeriaceae</taxon>
        <taxon>Woronichinia</taxon>
    </lineage>
</organism>
<protein>
    <recommendedName>
        <fullName evidence="2">Type I restriction enzyme R protein N-terminal domain-containing protein</fullName>
    </recommendedName>
</protein>
<evidence type="ECO:0000313" key="1">
    <source>
        <dbReference type="EMBL" id="UXE64396.1"/>
    </source>
</evidence>
<dbReference type="KEGG" id="wna:KA717_19110"/>
<dbReference type="AlphaFoldDB" id="A0A977L2I2"/>
<name>A0A977L2I2_9CYAN</name>
<gene>
    <name evidence="1" type="ORF">KA717_19110</name>
</gene>
<dbReference type="EMBL" id="CP073041">
    <property type="protein sequence ID" value="UXE64396.1"/>
    <property type="molecule type" value="Genomic_DNA"/>
</dbReference>
<proteinExistence type="predicted"/>
<dbReference type="Proteomes" id="UP001065613">
    <property type="component" value="Chromosome"/>
</dbReference>
<sequence length="206" mass="23837">MPFNNYKSIANVLTEFPLTYQEKEFISSNSVVTPEINPYFLERLQLVLQEGVVFNSEYAICENVIAPILVEIWLQYRDKLQLWSHQPLNFDEKLSGVPDYLVARRSPRGKVILDHPYLVLVEAKKDNFEEGWGQCLAELIAAQKLNDDPSNAVFGIVSNGKLWEFGKLKNDIFTKNIRYYTLENLSILMNALHFIFTESINQIMEV</sequence>
<reference evidence="1" key="1">
    <citation type="submission" date="2021-04" db="EMBL/GenBank/DDBJ databases">
        <title>Genome sequence of Woronichinia naegeliana from Washington state freshwater lake bloom.</title>
        <authorList>
            <person name="Dreher T.W."/>
        </authorList>
    </citation>
    <scope>NUCLEOTIDE SEQUENCE</scope>
    <source>
        <strain evidence="1">WA131</strain>
    </source>
</reference>
<accession>A0A977L2I2</accession>
<evidence type="ECO:0008006" key="2">
    <source>
        <dbReference type="Google" id="ProtNLM"/>
    </source>
</evidence>